<comment type="caution">
    <text evidence="1">The sequence shown here is derived from an EMBL/GenBank/DDBJ whole genome shotgun (WGS) entry which is preliminary data.</text>
</comment>
<protein>
    <submittedName>
        <fullName evidence="1">Uncharacterized protein</fullName>
    </submittedName>
</protein>
<sequence>MAWLPRGARVGVAPPLLLATHRPTSASSLLCRPPAICLHLLRIRARRADAAEQRTHARPRRRTRTRTAPHNVPDYLRPVRTVLPTPPAYL</sequence>
<dbReference type="Proteomes" id="UP000814033">
    <property type="component" value="Unassembled WGS sequence"/>
</dbReference>
<evidence type="ECO:0000313" key="2">
    <source>
        <dbReference type="Proteomes" id="UP000814033"/>
    </source>
</evidence>
<reference evidence="1" key="1">
    <citation type="submission" date="2021-02" db="EMBL/GenBank/DDBJ databases">
        <authorList>
            <consortium name="DOE Joint Genome Institute"/>
            <person name="Ahrendt S."/>
            <person name="Looney B.P."/>
            <person name="Miyauchi S."/>
            <person name="Morin E."/>
            <person name="Drula E."/>
            <person name="Courty P.E."/>
            <person name="Chicoki N."/>
            <person name="Fauchery L."/>
            <person name="Kohler A."/>
            <person name="Kuo A."/>
            <person name="Labutti K."/>
            <person name="Pangilinan J."/>
            <person name="Lipzen A."/>
            <person name="Riley R."/>
            <person name="Andreopoulos W."/>
            <person name="He G."/>
            <person name="Johnson J."/>
            <person name="Barry K.W."/>
            <person name="Grigoriev I.V."/>
            <person name="Nagy L."/>
            <person name="Hibbett D."/>
            <person name="Henrissat B."/>
            <person name="Matheny P.B."/>
            <person name="Labbe J."/>
            <person name="Martin F."/>
        </authorList>
    </citation>
    <scope>NUCLEOTIDE SEQUENCE</scope>
    <source>
        <strain evidence="1">FP105234-sp</strain>
    </source>
</reference>
<evidence type="ECO:0000313" key="1">
    <source>
        <dbReference type="EMBL" id="KAI0040868.1"/>
    </source>
</evidence>
<organism evidence="1 2">
    <name type="scientific">Auriscalpium vulgare</name>
    <dbReference type="NCBI Taxonomy" id="40419"/>
    <lineage>
        <taxon>Eukaryota</taxon>
        <taxon>Fungi</taxon>
        <taxon>Dikarya</taxon>
        <taxon>Basidiomycota</taxon>
        <taxon>Agaricomycotina</taxon>
        <taxon>Agaricomycetes</taxon>
        <taxon>Russulales</taxon>
        <taxon>Auriscalpiaceae</taxon>
        <taxon>Auriscalpium</taxon>
    </lineage>
</organism>
<reference evidence="1" key="2">
    <citation type="journal article" date="2022" name="New Phytol.">
        <title>Evolutionary transition to the ectomycorrhizal habit in the genomes of a hyperdiverse lineage of mushroom-forming fungi.</title>
        <authorList>
            <person name="Looney B."/>
            <person name="Miyauchi S."/>
            <person name="Morin E."/>
            <person name="Drula E."/>
            <person name="Courty P.E."/>
            <person name="Kohler A."/>
            <person name="Kuo A."/>
            <person name="LaButti K."/>
            <person name="Pangilinan J."/>
            <person name="Lipzen A."/>
            <person name="Riley R."/>
            <person name="Andreopoulos W."/>
            <person name="He G."/>
            <person name="Johnson J."/>
            <person name="Nolan M."/>
            <person name="Tritt A."/>
            <person name="Barry K.W."/>
            <person name="Grigoriev I.V."/>
            <person name="Nagy L.G."/>
            <person name="Hibbett D."/>
            <person name="Henrissat B."/>
            <person name="Matheny P.B."/>
            <person name="Labbe J."/>
            <person name="Martin F.M."/>
        </authorList>
    </citation>
    <scope>NUCLEOTIDE SEQUENCE</scope>
    <source>
        <strain evidence="1">FP105234-sp</strain>
    </source>
</reference>
<dbReference type="EMBL" id="MU276161">
    <property type="protein sequence ID" value="KAI0040868.1"/>
    <property type="molecule type" value="Genomic_DNA"/>
</dbReference>
<accession>A0ACB8RBC3</accession>
<keyword evidence="2" id="KW-1185">Reference proteome</keyword>
<gene>
    <name evidence="1" type="ORF">FA95DRAFT_1566016</name>
</gene>
<name>A0ACB8RBC3_9AGAM</name>
<proteinExistence type="predicted"/>